<protein>
    <submittedName>
        <fullName evidence="1">Uncharacterized protein</fullName>
    </submittedName>
</protein>
<evidence type="ECO:0000313" key="2">
    <source>
        <dbReference type="Proteomes" id="UP000829542"/>
    </source>
</evidence>
<gene>
    <name evidence="1" type="ORF">MMG00_09910</name>
</gene>
<dbReference type="RefSeq" id="WP_242147875.1">
    <property type="nucleotide sequence ID" value="NZ_CP093379.1"/>
</dbReference>
<reference evidence="1 2" key="1">
    <citation type="submission" date="2022-03" db="EMBL/GenBank/DDBJ databases">
        <title>Ignatzschineria rhizosphaerae HR5S32.</title>
        <authorList>
            <person name="Sun J.Q."/>
            <person name="Feng J.Y."/>
        </authorList>
    </citation>
    <scope>NUCLEOTIDE SEQUENCE [LARGE SCALE GENOMIC DNA]</scope>
    <source>
        <strain evidence="1 2">HR5S32</strain>
    </source>
</reference>
<proteinExistence type="predicted"/>
<dbReference type="EMBL" id="CP093379">
    <property type="protein sequence ID" value="UNM95535.1"/>
    <property type="molecule type" value="Genomic_DNA"/>
</dbReference>
<evidence type="ECO:0000313" key="1">
    <source>
        <dbReference type="EMBL" id="UNM95535.1"/>
    </source>
</evidence>
<accession>A0ABY3X441</accession>
<name>A0ABY3X441_9GAMM</name>
<dbReference type="Proteomes" id="UP000829542">
    <property type="component" value="Chromosome"/>
</dbReference>
<sequence length="45" mass="4709">MGVFLMVLAVLGLLGSQSIKSVLASTIMLVFGMWVHGAFDQILGG</sequence>
<organism evidence="1 2">
    <name type="scientific">Ignatzschineria rhizosphaerae</name>
    <dbReference type="NCBI Taxonomy" id="2923279"/>
    <lineage>
        <taxon>Bacteria</taxon>
        <taxon>Pseudomonadati</taxon>
        <taxon>Pseudomonadota</taxon>
        <taxon>Gammaproteobacteria</taxon>
        <taxon>Cardiobacteriales</taxon>
        <taxon>Ignatzschineriaceae</taxon>
        <taxon>Ignatzschineria</taxon>
    </lineage>
</organism>
<keyword evidence="2" id="KW-1185">Reference proteome</keyword>